<dbReference type="AlphaFoldDB" id="A0AAV2MX12"/>
<evidence type="ECO:0000313" key="2">
    <source>
        <dbReference type="Proteomes" id="UP001497644"/>
    </source>
</evidence>
<dbReference type="Proteomes" id="UP001497644">
    <property type="component" value="Unassembled WGS sequence"/>
</dbReference>
<sequence length="141" mass="15825">MIGTRKSGPCRNYLKNDSKGPSCCVPDQVRIGNFLLGHTLLLPDQVLIIHRACLISFLLGLAHCPAWLEQRDRLKLELALDANLDVRLSNVVEVILQNKEKWLKFVLFANSVMTAKEEEERRREGILSQSANISSPSSLNS</sequence>
<name>A0AAV2MX12_9HYME</name>
<evidence type="ECO:0000313" key="1">
    <source>
        <dbReference type="EMBL" id="CAL1671895.1"/>
    </source>
</evidence>
<reference evidence="1" key="1">
    <citation type="submission" date="2024-04" db="EMBL/GenBank/DDBJ databases">
        <authorList>
            <consortium name="Molecular Ecology Group"/>
        </authorList>
    </citation>
    <scope>NUCLEOTIDE SEQUENCE</scope>
</reference>
<dbReference type="EMBL" id="CAXIPU020000435">
    <property type="protein sequence ID" value="CAL1671895.1"/>
    <property type="molecule type" value="Genomic_DNA"/>
</dbReference>
<protein>
    <submittedName>
        <fullName evidence="1">Uncharacterized protein</fullName>
    </submittedName>
</protein>
<comment type="caution">
    <text evidence="1">The sequence shown here is derived from an EMBL/GenBank/DDBJ whole genome shotgun (WGS) entry which is preliminary data.</text>
</comment>
<gene>
    <name evidence="1" type="ORF">LPLAT_LOCUS5312</name>
</gene>
<accession>A0AAV2MX12</accession>
<proteinExistence type="predicted"/>
<organism evidence="1 2">
    <name type="scientific">Lasius platythorax</name>
    <dbReference type="NCBI Taxonomy" id="488582"/>
    <lineage>
        <taxon>Eukaryota</taxon>
        <taxon>Metazoa</taxon>
        <taxon>Ecdysozoa</taxon>
        <taxon>Arthropoda</taxon>
        <taxon>Hexapoda</taxon>
        <taxon>Insecta</taxon>
        <taxon>Pterygota</taxon>
        <taxon>Neoptera</taxon>
        <taxon>Endopterygota</taxon>
        <taxon>Hymenoptera</taxon>
        <taxon>Apocrita</taxon>
        <taxon>Aculeata</taxon>
        <taxon>Formicoidea</taxon>
        <taxon>Formicidae</taxon>
        <taxon>Formicinae</taxon>
        <taxon>Lasius</taxon>
        <taxon>Lasius</taxon>
    </lineage>
</organism>
<keyword evidence="2" id="KW-1185">Reference proteome</keyword>